<evidence type="ECO:0000313" key="2">
    <source>
        <dbReference type="WBParaSite" id="jg5555"/>
    </source>
</evidence>
<dbReference type="Proteomes" id="UP000887574">
    <property type="component" value="Unplaced"/>
</dbReference>
<proteinExistence type="predicted"/>
<protein>
    <submittedName>
        <fullName evidence="2">Uncharacterized protein</fullName>
    </submittedName>
</protein>
<reference evidence="2" key="1">
    <citation type="submission" date="2022-11" db="UniProtKB">
        <authorList>
            <consortium name="WormBaseParasite"/>
        </authorList>
    </citation>
    <scope>IDENTIFICATION</scope>
</reference>
<dbReference type="WBParaSite" id="jg5555">
    <property type="protein sequence ID" value="jg5555"/>
    <property type="gene ID" value="jg5555"/>
</dbReference>
<accession>A0A915EG77</accession>
<dbReference type="AlphaFoldDB" id="A0A915EG77"/>
<name>A0A915EG77_9BILA</name>
<organism evidence="1 2">
    <name type="scientific">Ditylenchus dipsaci</name>
    <dbReference type="NCBI Taxonomy" id="166011"/>
    <lineage>
        <taxon>Eukaryota</taxon>
        <taxon>Metazoa</taxon>
        <taxon>Ecdysozoa</taxon>
        <taxon>Nematoda</taxon>
        <taxon>Chromadorea</taxon>
        <taxon>Rhabditida</taxon>
        <taxon>Tylenchina</taxon>
        <taxon>Tylenchomorpha</taxon>
        <taxon>Sphaerularioidea</taxon>
        <taxon>Anguinidae</taxon>
        <taxon>Anguininae</taxon>
        <taxon>Ditylenchus</taxon>
    </lineage>
</organism>
<keyword evidence="1" id="KW-1185">Reference proteome</keyword>
<evidence type="ECO:0000313" key="1">
    <source>
        <dbReference type="Proteomes" id="UP000887574"/>
    </source>
</evidence>
<sequence length="306" mass="34874">MAAGSSTTSTTTNLKPFQKKKFKRQALKMDRLYSSPRSQLQLSEYTINQGMNTTSSYPNLHNSSSLHSNNRVVTRVVYSTIISAITLSLRRLKFELFENVLQNQGYCYYLFGKGEPKEVEPPKSIKLRVASRTKVRKFVAKALKKAALESPLVECVDLQYSSKKFGGKFLSVSFEQQVKDGREYKIWIREVVPLIKDEVSSQCRKFPSSRGDDLITCKNYQEIDPIRHSGLLTSLLRILENRISVLPQALKSLLWVKPRTVSRRQKEMDAVKMEHVSVPVEQVIVSVKSEQDSLKATRSAPPRSRL</sequence>